<dbReference type="InterPro" id="IPR036890">
    <property type="entry name" value="HATPase_C_sf"/>
</dbReference>
<dbReference type="RefSeq" id="WP_132871552.1">
    <property type="nucleotide sequence ID" value="NZ_SMGG01000003.1"/>
</dbReference>
<dbReference type="AlphaFoldDB" id="A0A4R1KCL8"/>
<evidence type="ECO:0000256" key="2">
    <source>
        <dbReference type="ARBA" id="ARBA00012438"/>
    </source>
</evidence>
<dbReference type="SUPFAM" id="SSF55874">
    <property type="entry name" value="ATPase domain of HSP90 chaperone/DNA topoisomerase II/histidine kinase"/>
    <property type="match status" value="1"/>
</dbReference>
<dbReference type="SUPFAM" id="SSF55785">
    <property type="entry name" value="PYP-like sensor domain (PAS domain)"/>
    <property type="match status" value="4"/>
</dbReference>
<name>A0A4R1KCL8_9BACT</name>
<evidence type="ECO:0000259" key="4">
    <source>
        <dbReference type="PROSITE" id="PS50109"/>
    </source>
</evidence>
<feature type="domain" description="PAS" evidence="5">
    <location>
        <begin position="155"/>
        <end position="218"/>
    </location>
</feature>
<evidence type="ECO:0000259" key="5">
    <source>
        <dbReference type="PROSITE" id="PS50112"/>
    </source>
</evidence>
<dbReference type="SMART" id="SM00091">
    <property type="entry name" value="PAS"/>
    <property type="match status" value="3"/>
</dbReference>
<dbReference type="OrthoDB" id="9815750at2"/>
<evidence type="ECO:0000256" key="3">
    <source>
        <dbReference type="SAM" id="Coils"/>
    </source>
</evidence>
<dbReference type="InterPro" id="IPR003594">
    <property type="entry name" value="HATPase_dom"/>
</dbReference>
<dbReference type="PANTHER" id="PTHR43065">
    <property type="entry name" value="SENSOR HISTIDINE KINASE"/>
    <property type="match status" value="1"/>
</dbReference>
<keyword evidence="3" id="KW-0175">Coiled coil</keyword>
<feature type="coiled-coil region" evidence="3">
    <location>
        <begin position="256"/>
        <end position="304"/>
    </location>
</feature>
<dbReference type="SUPFAM" id="SSF47384">
    <property type="entry name" value="Homodimeric domain of signal transducing histidine kinase"/>
    <property type="match status" value="1"/>
</dbReference>
<dbReference type="Pfam" id="PF02518">
    <property type="entry name" value="HATPase_c"/>
    <property type="match status" value="1"/>
</dbReference>
<dbReference type="Gene3D" id="3.30.450.20">
    <property type="entry name" value="PAS domain"/>
    <property type="match status" value="4"/>
</dbReference>
<dbReference type="Pfam" id="PF13426">
    <property type="entry name" value="PAS_9"/>
    <property type="match status" value="3"/>
</dbReference>
<dbReference type="InterPro" id="IPR035965">
    <property type="entry name" value="PAS-like_dom_sf"/>
</dbReference>
<dbReference type="EMBL" id="SMGG01000003">
    <property type="protein sequence ID" value="TCK61897.1"/>
    <property type="molecule type" value="Genomic_DNA"/>
</dbReference>
<dbReference type="NCBIfam" id="TIGR00229">
    <property type="entry name" value="sensory_box"/>
    <property type="match status" value="2"/>
</dbReference>
<keyword evidence="7" id="KW-1185">Reference proteome</keyword>
<comment type="caution">
    <text evidence="6">The sequence shown here is derived from an EMBL/GenBank/DDBJ whole genome shotgun (WGS) entry which is preliminary data.</text>
</comment>
<organism evidence="6 7">
    <name type="scientific">Seleniivibrio woodruffii</name>
    <dbReference type="NCBI Taxonomy" id="1078050"/>
    <lineage>
        <taxon>Bacteria</taxon>
        <taxon>Pseudomonadati</taxon>
        <taxon>Deferribacterota</taxon>
        <taxon>Deferribacteres</taxon>
        <taxon>Deferribacterales</taxon>
        <taxon>Geovibrionaceae</taxon>
        <taxon>Seleniivibrio</taxon>
    </lineage>
</organism>
<dbReference type="InterPro" id="IPR004358">
    <property type="entry name" value="Sig_transdc_His_kin-like_C"/>
</dbReference>
<dbReference type="InterPro" id="IPR036097">
    <property type="entry name" value="HisK_dim/P_sf"/>
</dbReference>
<dbReference type="CDD" id="cd00130">
    <property type="entry name" value="PAS"/>
    <property type="match status" value="2"/>
</dbReference>
<feature type="domain" description="PAS" evidence="5">
    <location>
        <begin position="421"/>
        <end position="481"/>
    </location>
</feature>
<dbReference type="Proteomes" id="UP000294614">
    <property type="component" value="Unassembled WGS sequence"/>
</dbReference>
<evidence type="ECO:0000313" key="6">
    <source>
        <dbReference type="EMBL" id="TCK61897.1"/>
    </source>
</evidence>
<dbReference type="PRINTS" id="PR00344">
    <property type="entry name" value="BCTRLSENSOR"/>
</dbReference>
<dbReference type="CDD" id="cd00075">
    <property type="entry name" value="HATPase"/>
    <property type="match status" value="1"/>
</dbReference>
<comment type="catalytic activity">
    <reaction evidence="1">
        <text>ATP + protein L-histidine = ADP + protein N-phospho-L-histidine.</text>
        <dbReference type="EC" id="2.7.13.3"/>
    </reaction>
</comment>
<dbReference type="EC" id="2.7.13.3" evidence="2"/>
<accession>A0A4R1KCL8</accession>
<dbReference type="PROSITE" id="PS50109">
    <property type="entry name" value="HIS_KIN"/>
    <property type="match status" value="1"/>
</dbReference>
<dbReference type="InterPro" id="IPR005467">
    <property type="entry name" value="His_kinase_dom"/>
</dbReference>
<dbReference type="PANTHER" id="PTHR43065:SF42">
    <property type="entry name" value="TWO-COMPONENT SENSOR PPRA"/>
    <property type="match status" value="1"/>
</dbReference>
<dbReference type="InterPro" id="IPR000014">
    <property type="entry name" value="PAS"/>
</dbReference>
<evidence type="ECO:0000313" key="7">
    <source>
        <dbReference type="Proteomes" id="UP000294614"/>
    </source>
</evidence>
<evidence type="ECO:0000256" key="1">
    <source>
        <dbReference type="ARBA" id="ARBA00000085"/>
    </source>
</evidence>
<feature type="domain" description="Histidine kinase" evidence="4">
    <location>
        <begin position="561"/>
        <end position="780"/>
    </location>
</feature>
<dbReference type="SMART" id="SM00387">
    <property type="entry name" value="HATPase_c"/>
    <property type="match status" value="1"/>
</dbReference>
<dbReference type="Gene3D" id="1.10.287.130">
    <property type="match status" value="1"/>
</dbReference>
<dbReference type="GO" id="GO:0000155">
    <property type="term" value="F:phosphorelay sensor kinase activity"/>
    <property type="evidence" value="ECO:0007669"/>
    <property type="project" value="InterPro"/>
</dbReference>
<protein>
    <recommendedName>
        <fullName evidence="2">histidine kinase</fullName>
        <ecNumber evidence="2">2.7.13.3</ecNumber>
    </recommendedName>
</protein>
<proteinExistence type="predicted"/>
<sequence>MASLNYLDHILNGAMVLDENLNVHYFNHWLEVQTGIKRADIEGSPITDYFPDINSGMLKRKLKQVFLLNTPAFINAEAEKYLIKIPSRKLTGSLFPFMLQNAVITIYDKANRQALCMIYDQTSLFETRTNLEISAANLAEQHLLLQNTMDFQTNIIFVMSEKRLINWNYSFMELFGYDIDERINSGAADLMDFITHDSYLTTKETSFYSFITKSLESDITNRITVTDTNGKERTFIFSARRMPERENYIIVSMTDITRLKNKEKLLQDINNELSRRYDEKNIELKKLNFELTRSRDQLQLAQEVARSGSFEYFCTDGTIKVSQGMKNILGDPDFKPNSVEDIHRFFHGNHAEGIKKLCQKTMENKMDSFSVFSEIISKSGRKKPVDIYGKVLGSEREGKRLLVTMQDLTDIRELEKQIKDKERLLASLFDIADIGFLILDSEGVIMRVNREFARLTGYAEQEILGRGLDCLNIISHKSDYEKYVRNAAENTSEIILTAKDGSQKYAYMNVTRYSADEKTTYSVYAFTDITDRISILSEQKDQEQLLIQQSKMAAMGEMIGVIGHQWKQPLNVLNLVLDNIKDSIETGKGDFEEIIRMTDTSLEQVRFMAETIDDFRNFFSHDKDPRPFDLISTVNNTVRLLLPLFAVRGTQIEVENKLSAREAVYGVANEFRHCIINILSNAKDAIQNRVNVQRDFSGQVRIVIDGDDSMISVRIYDNGGGIPKDIIDHIFDPYFTTKGDKGTGIGMYMVKLIIRKMDGDIRVNNTEDGACITIDLPSIKPKRD</sequence>
<dbReference type="Gene3D" id="3.30.565.10">
    <property type="entry name" value="Histidine kinase-like ATPase, C-terminal domain"/>
    <property type="match status" value="1"/>
</dbReference>
<gene>
    <name evidence="6" type="ORF">C8D98_0403</name>
</gene>
<reference evidence="6 7" key="1">
    <citation type="submission" date="2019-03" db="EMBL/GenBank/DDBJ databases">
        <title>Genomic Encyclopedia of Type Strains, Phase IV (KMG-IV): sequencing the most valuable type-strain genomes for metagenomic binning, comparative biology and taxonomic classification.</title>
        <authorList>
            <person name="Goeker M."/>
        </authorList>
    </citation>
    <scope>NUCLEOTIDE SEQUENCE [LARGE SCALE GENOMIC DNA]</scope>
    <source>
        <strain evidence="6 7">DSM 24984</strain>
    </source>
</reference>
<dbReference type="PROSITE" id="PS50112">
    <property type="entry name" value="PAS"/>
    <property type="match status" value="2"/>
</dbReference>